<evidence type="ECO:0000313" key="1">
    <source>
        <dbReference type="EMBL" id="OOQ55140.1"/>
    </source>
</evidence>
<dbReference type="Proteomes" id="UP000502504">
    <property type="component" value="Chromosome"/>
</dbReference>
<evidence type="ECO:0000313" key="2">
    <source>
        <dbReference type="EMBL" id="QIT42780.1"/>
    </source>
</evidence>
<evidence type="ECO:0000313" key="4">
    <source>
        <dbReference type="Proteomes" id="UP000502504"/>
    </source>
</evidence>
<gene>
    <name evidence="1" type="ORF">AFM16_03750</name>
    <name evidence="2" type="ORF">HCX60_03950</name>
</gene>
<reference evidence="1 3" key="1">
    <citation type="submission" date="2015-07" db="EMBL/GenBank/DDBJ databases">
        <title>Draft Genome Sequence of Streptomyces antibioticus, IMRU 3720 reveals insights in the evolution of actinomycin biosynthetic gene clusters in Streptomyces.</title>
        <authorList>
            <person name="Crnovcic I."/>
            <person name="Ruckert C."/>
            <person name="Kalinowksi J."/>
            <person name="Keller U."/>
        </authorList>
    </citation>
    <scope>NUCLEOTIDE SEQUENCE [LARGE SCALE GENOMIC DNA]</scope>
    <source>
        <strain evidence="1 3">DSM 41481</strain>
    </source>
</reference>
<accession>A0AAE6Y3H3</accession>
<proteinExistence type="predicted"/>
<dbReference type="Proteomes" id="UP000190306">
    <property type="component" value="Chromosome"/>
</dbReference>
<reference evidence="2 4" key="2">
    <citation type="submission" date="2020-03" db="EMBL/GenBank/DDBJ databases">
        <title>Is there a link between lipid content and antibiotic production in Streptomyces?</title>
        <authorList>
            <person name="David M."/>
            <person name="Lejeune C."/>
            <person name="Abreu S."/>
            <person name="Thibessard A."/>
            <person name="Leblond P."/>
            <person name="Chaminade P."/>
            <person name="Virolle M.-J."/>
        </authorList>
    </citation>
    <scope>NUCLEOTIDE SEQUENCE [LARGE SCALE GENOMIC DNA]</scope>
    <source>
        <strain evidence="2 4">DSM 41481</strain>
    </source>
</reference>
<dbReference type="RefSeq" id="WP_078632390.1">
    <property type="nucleotide sequence ID" value="NZ_CM007717.1"/>
</dbReference>
<organism evidence="2 4">
    <name type="scientific">Streptomyces antibioticus</name>
    <dbReference type="NCBI Taxonomy" id="1890"/>
    <lineage>
        <taxon>Bacteria</taxon>
        <taxon>Bacillati</taxon>
        <taxon>Actinomycetota</taxon>
        <taxon>Actinomycetes</taxon>
        <taxon>Kitasatosporales</taxon>
        <taxon>Streptomycetaceae</taxon>
        <taxon>Streptomyces</taxon>
    </lineage>
</organism>
<keyword evidence="3" id="KW-1185">Reference proteome</keyword>
<name>A0AAE6Y3H3_STRAT</name>
<evidence type="ECO:0000313" key="3">
    <source>
        <dbReference type="Proteomes" id="UP000190306"/>
    </source>
</evidence>
<dbReference type="EMBL" id="CP050692">
    <property type="protein sequence ID" value="QIT42780.1"/>
    <property type="molecule type" value="Genomic_DNA"/>
</dbReference>
<sequence>MLAHALLPPEPHRSATYALWVTSHDPREESAALAVVDEMAAAVSAAYPRLGRAVDRLRARARALPPAHRPWFWDTVAHRLSGGPGRTAAKAYTLARAAERDHALPVDPGWRRANVLLCAAAGALPVKELSDHQRWLAGVLDPAEAHEEYVRVLTAWAASPGELPADLARRIRFSARAAGLGGAEEARVLGRLLGSARGKAVPDALLEAAATSLAAHPQDTGVLRELLALFPESRNDAAAWLRLLLRAGAVDAVAEGRLTPEGGMGAWLGAYTRAYSHRKVPYGGVSRQPMPPELFEIVARCAPVLREEAAPVRLHEDRYRYPGLDADLLDACLAEGVAVADPGESVRLEFWGERARRDLKALAADPVFGPRLEGTVHAGLRGTGTAITRLPRNAGIAAEVQTRVEALLDALRGGGLAAADEALEELDTLLDRPTATALDGVDEALAALDLTGPLARALRAGLPEELGWPALEEAVAGFDASETLRVTCTWPVLTVYGRNRAVAVDHAGTRASYAFQVPDGTTPTVHYAGGRFLVSRQAPEGTGVTWSAFWSGSPQDVFTPVDTFGLRPYGGLVRGGLGYQFESADGTGRHDGERILRPGDREGIGGVDLQMGDGRDVWSAEVFRGTWTRCDPVTGERGTDRTPPRFHQDLEVPPGRAEFRGNHTLASLPEGAPASPLGQDGRLVGCRVLHRTPYAGPSPTDFLLESVDGRTARYRSRRPGRRPWGVLRLPEGGEDAVLAGEETVRCHAAEDNSLLWQVRGFFPDPRYGHRATLGAGHAPVPPPAFWHFLTPRDPDSSRALRTVDAGTVSALLAAAVDTTGEDDLRAHASRLLPGVGDARVLAGVVRAARLAADVLRRRRELSHRVSVLRAGPVVDLPAEIPDTVLAPALCGLLPDLRLSEAYRPEAHPGILTAIAADGRRLRGEIDEETRRLAPPSPPAEWQVLLGGIDAVAWRAAVECTPDAERQALAALLAVWRTQPFAEQGGVWRTGRAPESALDAVRATGGTLGSGPARGGLARYLQRADDPAPEGAAENEGDADRAGTVTVARDDAARLVRLAELTERHGPLPLAPEAVRLFCRLTGVRRAVATLVLGGLPRRERHDDHQKMLRAAPFRADKAVAAEYDRLWHKLGTSGRLAVLAAGVPDDPAGLWEADGTIRAAERMAAVWADLLGTTPYVDEALTEALETDVGLGEAWARALPSGRPPADGPAVLVGSRFGRLVLRHTGPDGSLGDRLPDTGPAHLEAAAVVAWALTEQPVGSPAATGALRLHAWLRDRLADPGTLVDLGGRLPARAVAGDPRFRPYEGVVRPCPQPMYDGRAPVESVADDGLLVVAVPSGDVFLRPAAPRDPELAAHVRDRRARLEPSWLRERLVRVLEMFDGLDRTAARAATTPVPAGGYEADPSLSAPDTVAGHARRLGVGTDAAALHLQLLALARPTDRNIRRWNGWTAARHKAAQAELLAAGAVESGRRPRAGRTVFVPGAAWEVLDAPHLPLERTKLAAYLAMASGKSVYGPFPRLISPVPLHEQFARAAKEAGATGS</sequence>
<protein>
    <recommendedName>
        <fullName evidence="5">DNA-binding protein</fullName>
    </recommendedName>
</protein>
<dbReference type="EMBL" id="LHQL01000001">
    <property type="protein sequence ID" value="OOQ55140.1"/>
    <property type="molecule type" value="Genomic_DNA"/>
</dbReference>
<evidence type="ECO:0008006" key="5">
    <source>
        <dbReference type="Google" id="ProtNLM"/>
    </source>
</evidence>